<reference evidence="2" key="1">
    <citation type="journal article" date="2023" name="Hortic. Res.">
        <title>A chromosome-level phased genome enabling allele-level studies in sweet orange: a case study on citrus Huanglongbing tolerance.</title>
        <authorList>
            <person name="Wu B."/>
            <person name="Yu Q."/>
            <person name="Deng Z."/>
            <person name="Duan Y."/>
            <person name="Luo F."/>
            <person name="Gmitter F. Jr."/>
        </authorList>
    </citation>
    <scope>NUCLEOTIDE SEQUENCE [LARGE SCALE GENOMIC DNA]</scope>
    <source>
        <strain evidence="2">cv. Valencia</strain>
    </source>
</reference>
<dbReference type="Proteomes" id="UP000829398">
    <property type="component" value="Chromosome 1"/>
</dbReference>
<evidence type="ECO:0000313" key="2">
    <source>
        <dbReference type="Proteomes" id="UP000829398"/>
    </source>
</evidence>
<gene>
    <name evidence="1" type="ORF">KPL71_002497</name>
</gene>
<proteinExistence type="predicted"/>
<keyword evidence="2" id="KW-1185">Reference proteome</keyword>
<accession>A0ACB8P5B6</accession>
<dbReference type="EMBL" id="CM039170">
    <property type="protein sequence ID" value="KAH9805682.1"/>
    <property type="molecule type" value="Genomic_DNA"/>
</dbReference>
<organism evidence="1 2">
    <name type="scientific">Citrus sinensis</name>
    <name type="common">Sweet orange</name>
    <name type="synonym">Citrus aurantium var. sinensis</name>
    <dbReference type="NCBI Taxonomy" id="2711"/>
    <lineage>
        <taxon>Eukaryota</taxon>
        <taxon>Viridiplantae</taxon>
        <taxon>Streptophyta</taxon>
        <taxon>Embryophyta</taxon>
        <taxon>Tracheophyta</taxon>
        <taxon>Spermatophyta</taxon>
        <taxon>Magnoliopsida</taxon>
        <taxon>eudicotyledons</taxon>
        <taxon>Gunneridae</taxon>
        <taxon>Pentapetalae</taxon>
        <taxon>rosids</taxon>
        <taxon>malvids</taxon>
        <taxon>Sapindales</taxon>
        <taxon>Rutaceae</taxon>
        <taxon>Aurantioideae</taxon>
        <taxon>Citrus</taxon>
    </lineage>
</organism>
<sequence>MAATSDDGMESLLSDFDQIYEDFKRAISEVQLLRSSCNAETKRREALEITCNTLKKENERARNSYTESLENLADQLERKAKCQSLKEELKRVNDEHLSKEYELRKVIDSIKQDYAAKARDFEDQIRSLMLEKATNEATISNLHQDLAAHKMHMQTLAKKLDQVKFDVEMKCEDLKDCLLLEQEEKNELNKRVQDLEKEWSCYENFVTSGVYICIAVLMNRTKMAEHNRDLTSVRSVETLKLKIMKLRKENEILKRKLNSSSQEG</sequence>
<comment type="caution">
    <text evidence="1">The sequence shown here is derived from an EMBL/GenBank/DDBJ whole genome shotgun (WGS) entry which is preliminary data.</text>
</comment>
<protein>
    <submittedName>
        <fullName evidence="1">Uncharacterized protein</fullName>
    </submittedName>
</protein>
<name>A0ACB8P5B6_CITSI</name>
<evidence type="ECO:0000313" key="1">
    <source>
        <dbReference type="EMBL" id="KAH9805682.1"/>
    </source>
</evidence>